<feature type="compositionally biased region" description="Basic and acidic residues" evidence="8">
    <location>
        <begin position="220"/>
        <end position="234"/>
    </location>
</feature>
<dbReference type="EMBL" id="KV744839">
    <property type="protein sequence ID" value="OCK84332.1"/>
    <property type="molecule type" value="Genomic_DNA"/>
</dbReference>
<keyword evidence="10" id="KW-1185">Reference proteome</keyword>
<dbReference type="GO" id="GO:1990904">
    <property type="term" value="C:ribonucleoprotein complex"/>
    <property type="evidence" value="ECO:0007669"/>
    <property type="project" value="UniProtKB-KW"/>
</dbReference>
<evidence type="ECO:0000256" key="2">
    <source>
        <dbReference type="ARBA" id="ARBA00004604"/>
    </source>
</evidence>
<dbReference type="Proteomes" id="UP000250266">
    <property type="component" value="Unassembled WGS sequence"/>
</dbReference>
<feature type="region of interest" description="Disordered" evidence="8">
    <location>
        <begin position="123"/>
        <end position="144"/>
    </location>
</feature>
<comment type="function">
    <text evidence="1">Involved in the biogenesis of the 60S ribosomal subunit.</text>
</comment>
<proteinExistence type="inferred from homology"/>
<comment type="subcellular location">
    <subcellularLocation>
        <location evidence="2">Nucleus</location>
        <location evidence="2">Nucleolus</location>
    </subcellularLocation>
</comment>
<evidence type="ECO:0000256" key="4">
    <source>
        <dbReference type="ARBA" id="ARBA00011187"/>
    </source>
</evidence>
<evidence type="ECO:0000313" key="9">
    <source>
        <dbReference type="EMBL" id="OCK84332.1"/>
    </source>
</evidence>
<evidence type="ECO:0000256" key="1">
    <source>
        <dbReference type="ARBA" id="ARBA00002889"/>
    </source>
</evidence>
<gene>
    <name evidence="9" type="ORF">K432DRAFT_422642</name>
</gene>
<dbReference type="PANTHER" id="PTHR13243">
    <property type="entry name" value="HSPC111 PROTEIN-RELATED"/>
    <property type="match status" value="1"/>
</dbReference>
<accession>A0A8E2JJ81</accession>
<dbReference type="InterPro" id="IPR019002">
    <property type="entry name" value="Ribosome_biogenesis_Nop16"/>
</dbReference>
<keyword evidence="7" id="KW-0687">Ribonucleoprotein</keyword>
<reference evidence="9 10" key="1">
    <citation type="journal article" date="2016" name="Nat. Commun.">
        <title>Ectomycorrhizal ecology is imprinted in the genome of the dominant symbiotic fungus Cenococcum geophilum.</title>
        <authorList>
            <consortium name="DOE Joint Genome Institute"/>
            <person name="Peter M."/>
            <person name="Kohler A."/>
            <person name="Ohm R.A."/>
            <person name="Kuo A."/>
            <person name="Krutzmann J."/>
            <person name="Morin E."/>
            <person name="Arend M."/>
            <person name="Barry K.W."/>
            <person name="Binder M."/>
            <person name="Choi C."/>
            <person name="Clum A."/>
            <person name="Copeland A."/>
            <person name="Grisel N."/>
            <person name="Haridas S."/>
            <person name="Kipfer T."/>
            <person name="LaButti K."/>
            <person name="Lindquist E."/>
            <person name="Lipzen A."/>
            <person name="Maire R."/>
            <person name="Meier B."/>
            <person name="Mihaltcheva S."/>
            <person name="Molinier V."/>
            <person name="Murat C."/>
            <person name="Poggeler S."/>
            <person name="Quandt C.A."/>
            <person name="Sperisen C."/>
            <person name="Tritt A."/>
            <person name="Tisserant E."/>
            <person name="Crous P.W."/>
            <person name="Henrissat B."/>
            <person name="Nehls U."/>
            <person name="Egli S."/>
            <person name="Spatafora J.W."/>
            <person name="Grigoriev I.V."/>
            <person name="Martin F.M."/>
        </authorList>
    </citation>
    <scope>NUCLEOTIDE SEQUENCE [LARGE SCALE GENOMIC DNA]</scope>
    <source>
        <strain evidence="9 10">CBS 459.81</strain>
    </source>
</reference>
<feature type="region of interest" description="Disordered" evidence="8">
    <location>
        <begin position="210"/>
        <end position="234"/>
    </location>
</feature>
<evidence type="ECO:0000256" key="6">
    <source>
        <dbReference type="ARBA" id="ARBA00023242"/>
    </source>
</evidence>
<evidence type="ECO:0000256" key="3">
    <source>
        <dbReference type="ARBA" id="ARBA00008479"/>
    </source>
</evidence>
<dbReference type="OrthoDB" id="285729at2759"/>
<dbReference type="Pfam" id="PF09420">
    <property type="entry name" value="Nop16"/>
    <property type="match status" value="1"/>
</dbReference>
<dbReference type="AlphaFoldDB" id="A0A8E2JJ81"/>
<name>A0A8E2JJ81_9PEZI</name>
<protein>
    <recommendedName>
        <fullName evidence="5">Nucleolar protein 16</fullName>
    </recommendedName>
</protein>
<dbReference type="PANTHER" id="PTHR13243:SF1">
    <property type="entry name" value="NUCLEOLAR PROTEIN 16"/>
    <property type="match status" value="1"/>
</dbReference>
<evidence type="ECO:0000256" key="8">
    <source>
        <dbReference type="SAM" id="MobiDB-lite"/>
    </source>
</evidence>
<dbReference type="GO" id="GO:0005730">
    <property type="term" value="C:nucleolus"/>
    <property type="evidence" value="ECO:0007669"/>
    <property type="project" value="UniProtKB-SubCell"/>
</dbReference>
<sequence>MGRVLQKKKNRSSISKVKHKPKSKKKILDNPIIAANWNQKETLSQNYRRLGLSARLNHATGGTEKTIAILASDKATTSETNPTSDIVSDKLRIPSKLPKTFAPLAARVERDPKTGKILRVLDDPTASKKPNPLNDPLNEFDDESDTEGWNGFAHVPSDMKSATQTVQALAEQASSGVRKAPRRQSAREEDWIQRLVEKYGDDYKAMFRDGKLNPMQQSEGDIKRRVTKWRENHL</sequence>
<comment type="similarity">
    <text evidence="3">Belongs to the NOP16 family.</text>
</comment>
<organism evidence="9 10">
    <name type="scientific">Lepidopterella palustris CBS 459.81</name>
    <dbReference type="NCBI Taxonomy" id="1314670"/>
    <lineage>
        <taxon>Eukaryota</taxon>
        <taxon>Fungi</taxon>
        <taxon>Dikarya</taxon>
        <taxon>Ascomycota</taxon>
        <taxon>Pezizomycotina</taxon>
        <taxon>Dothideomycetes</taxon>
        <taxon>Pleosporomycetidae</taxon>
        <taxon>Mytilinidiales</taxon>
        <taxon>Argynnaceae</taxon>
        <taxon>Lepidopterella</taxon>
    </lineage>
</organism>
<evidence type="ECO:0000313" key="10">
    <source>
        <dbReference type="Proteomes" id="UP000250266"/>
    </source>
</evidence>
<evidence type="ECO:0000256" key="5">
    <source>
        <dbReference type="ARBA" id="ARBA00015522"/>
    </source>
</evidence>
<dbReference type="GO" id="GO:0042273">
    <property type="term" value="P:ribosomal large subunit biogenesis"/>
    <property type="evidence" value="ECO:0007669"/>
    <property type="project" value="TreeGrafter"/>
</dbReference>
<comment type="subunit">
    <text evidence="4">Component of the pre-66S ribosomal particle.</text>
</comment>
<evidence type="ECO:0000256" key="7">
    <source>
        <dbReference type="ARBA" id="ARBA00023274"/>
    </source>
</evidence>
<keyword evidence="6" id="KW-0539">Nucleus</keyword>
<feature type="region of interest" description="Disordered" evidence="8">
    <location>
        <begin position="1"/>
        <end position="25"/>
    </location>
</feature>